<keyword evidence="4 13" id="KW-0378">Hydrolase</keyword>
<dbReference type="InterPro" id="IPR027417">
    <property type="entry name" value="P-loop_NTPase"/>
</dbReference>
<dbReference type="PANTHER" id="PTHR11070">
    <property type="entry name" value="UVRD / RECB / PCRA DNA HELICASE FAMILY MEMBER"/>
    <property type="match status" value="1"/>
</dbReference>
<dbReference type="NCBIfam" id="TIGR02785">
    <property type="entry name" value="addA_Gpos"/>
    <property type="match status" value="1"/>
</dbReference>
<dbReference type="InterPro" id="IPR000212">
    <property type="entry name" value="DNA_helicase_UvrD/REP"/>
</dbReference>
<dbReference type="KEGG" id="bths:CNY62_03260"/>
<feature type="domain" description="UvrD-like helicase ATP-binding" evidence="15">
    <location>
        <begin position="24"/>
        <end position="502"/>
    </location>
</feature>
<evidence type="ECO:0000256" key="10">
    <source>
        <dbReference type="ARBA" id="ARBA00023235"/>
    </source>
</evidence>
<gene>
    <name evidence="13 17" type="primary">addA</name>
    <name evidence="17" type="ORF">CNY62_03260</name>
</gene>
<dbReference type="EMBL" id="CP023483">
    <property type="protein sequence ID" value="ATF25497.1"/>
    <property type="molecule type" value="Genomic_DNA"/>
</dbReference>
<keyword evidence="5 13" id="KW-0347">Helicase</keyword>
<evidence type="ECO:0000256" key="9">
    <source>
        <dbReference type="ARBA" id="ARBA00023204"/>
    </source>
</evidence>
<dbReference type="Pfam" id="PF12705">
    <property type="entry name" value="PDDEXK_1"/>
    <property type="match status" value="1"/>
</dbReference>
<evidence type="ECO:0000256" key="1">
    <source>
        <dbReference type="ARBA" id="ARBA00022722"/>
    </source>
</evidence>
<dbReference type="InterPro" id="IPR038726">
    <property type="entry name" value="PDDEXK_AddAB-type"/>
</dbReference>
<dbReference type="Gene3D" id="3.90.320.10">
    <property type="match status" value="1"/>
</dbReference>
<keyword evidence="7 13" id="KW-0067">ATP-binding</keyword>
<dbReference type="FunFam" id="3.40.50.300:FF:001236">
    <property type="entry name" value="ATP-dependent helicase/nuclease subunit A"/>
    <property type="match status" value="1"/>
</dbReference>
<dbReference type="STRING" id="2756.BFR44_00620"/>
<comment type="catalytic activity">
    <reaction evidence="12 13">
        <text>ATP + H2O = ADP + phosphate + H(+)</text>
        <dbReference type="Rhea" id="RHEA:13065"/>
        <dbReference type="ChEBI" id="CHEBI:15377"/>
        <dbReference type="ChEBI" id="CHEBI:15378"/>
        <dbReference type="ChEBI" id="CHEBI:30616"/>
        <dbReference type="ChEBI" id="CHEBI:43474"/>
        <dbReference type="ChEBI" id="CHEBI:456216"/>
        <dbReference type="EC" id="5.6.2.4"/>
    </reaction>
</comment>
<keyword evidence="6 13" id="KW-0269">Exonuclease</keyword>
<dbReference type="GO" id="GO:0005829">
    <property type="term" value="C:cytosol"/>
    <property type="evidence" value="ECO:0007669"/>
    <property type="project" value="TreeGrafter"/>
</dbReference>
<dbReference type="InterPro" id="IPR014017">
    <property type="entry name" value="DNA_helicase_UvrD-like_C"/>
</dbReference>
<dbReference type="GO" id="GO:0005524">
    <property type="term" value="F:ATP binding"/>
    <property type="evidence" value="ECO:0007669"/>
    <property type="project" value="UniProtKB-UniRule"/>
</dbReference>
<organism evidence="17 18">
    <name type="scientific">Brochothrix thermosphacta</name>
    <name type="common">Microbacterium thermosphactum</name>
    <dbReference type="NCBI Taxonomy" id="2756"/>
    <lineage>
        <taxon>Bacteria</taxon>
        <taxon>Bacillati</taxon>
        <taxon>Bacillota</taxon>
        <taxon>Bacilli</taxon>
        <taxon>Bacillales</taxon>
        <taxon>Listeriaceae</taxon>
        <taxon>Brochothrix</taxon>
    </lineage>
</organism>
<reference evidence="17 18" key="1">
    <citation type="submission" date="2017-09" db="EMBL/GenBank/DDBJ databases">
        <title>Complete Genome Sequences of Two Strains of the Meat Spoilage Bacterium Brochothrix thermosphacta Isolated from Ground Chicken.</title>
        <authorList>
            <person name="Paoli G.C."/>
            <person name="Wijey C."/>
            <person name="Chen C.-Y."/>
            <person name="Nguyen L."/>
            <person name="Yan X."/>
            <person name="Irwin P.L."/>
        </authorList>
    </citation>
    <scope>NUCLEOTIDE SEQUENCE [LARGE SCALE GENOMIC DNA]</scope>
    <source>
        <strain evidence="17 18">BI</strain>
    </source>
</reference>
<keyword evidence="8 13" id="KW-0238">DNA-binding</keyword>
<evidence type="ECO:0000256" key="8">
    <source>
        <dbReference type="ARBA" id="ARBA00023125"/>
    </source>
</evidence>
<evidence type="ECO:0000256" key="5">
    <source>
        <dbReference type="ARBA" id="ARBA00022806"/>
    </source>
</evidence>
<dbReference type="Pfam" id="PF00580">
    <property type="entry name" value="UvrD-helicase"/>
    <property type="match status" value="1"/>
</dbReference>
<dbReference type="GO" id="GO:0016887">
    <property type="term" value="F:ATP hydrolysis activity"/>
    <property type="evidence" value="ECO:0007669"/>
    <property type="project" value="RHEA"/>
</dbReference>
<keyword evidence="3 13" id="KW-0227">DNA damage</keyword>
<dbReference type="GO" id="GO:0003690">
    <property type="term" value="F:double-stranded DNA binding"/>
    <property type="evidence" value="ECO:0007669"/>
    <property type="project" value="UniProtKB-UniRule"/>
</dbReference>
<evidence type="ECO:0000313" key="18">
    <source>
        <dbReference type="Proteomes" id="UP000243591"/>
    </source>
</evidence>
<evidence type="ECO:0000256" key="12">
    <source>
        <dbReference type="ARBA" id="ARBA00048988"/>
    </source>
</evidence>
<keyword evidence="10 13" id="KW-0413">Isomerase</keyword>
<evidence type="ECO:0000256" key="14">
    <source>
        <dbReference type="PROSITE-ProRule" id="PRU00560"/>
    </source>
</evidence>
<dbReference type="HAMAP" id="MF_01451">
    <property type="entry name" value="AddA"/>
    <property type="match status" value="1"/>
</dbReference>
<evidence type="ECO:0000313" key="17">
    <source>
        <dbReference type="EMBL" id="ATF25497.1"/>
    </source>
</evidence>
<comment type="subunit">
    <text evidence="13">Heterodimer of AddA and AddB/RexB.</text>
</comment>
<dbReference type="GO" id="GO:0000724">
    <property type="term" value="P:double-strand break repair via homologous recombination"/>
    <property type="evidence" value="ECO:0007669"/>
    <property type="project" value="UniProtKB-UniRule"/>
</dbReference>
<comment type="catalytic activity">
    <reaction evidence="11 13">
        <text>Couples ATP hydrolysis with the unwinding of duplex DNA by translocating in the 3'-5' direction.</text>
        <dbReference type="EC" id="5.6.2.4"/>
    </reaction>
</comment>
<comment type="function">
    <text evidence="13">The heterodimer acts as both an ATP-dependent DNA helicase and an ATP-dependent, dual-direction single-stranded exonuclease. Recognizes the chi site generating a DNA molecule suitable for the initiation of homologous recombination. The AddA nuclease domain is required for chi fragment generation; this subunit has the helicase and 3' -&gt; 5' nuclease activities.</text>
</comment>
<proteinExistence type="inferred from homology"/>
<dbReference type="Gene3D" id="3.40.50.300">
    <property type="entry name" value="P-loop containing nucleotide triphosphate hydrolases"/>
    <property type="match status" value="4"/>
</dbReference>
<dbReference type="PROSITE" id="PS51217">
    <property type="entry name" value="UVRD_HELICASE_CTER"/>
    <property type="match status" value="1"/>
</dbReference>
<sequence length="1243" mass="142816">MCLRKWERSLNKMTNNIPPKPREAQWTEAQWRAIHTTGQSTLVAAAAGSGKTAVLVNRVIERVKHPTTPIDIDEMLIVTFTEAAAAEMKQRIGAALEEEIEASPERKDLKRQIKLLQHASISTMHSFCSRLIRDYYYLLDLDPTFRLLDEIEGALLKEEIIEQLLEEEYAREENAAFYQLIDSYTSDRSDTKLYHLILKLSNIALAQPEPQRWLNQLTDTYNAERYPTIDSLPYYNYIKRDIITSLEAARAYLQQALTIAAAHVVGEKWYAFLETEQLVLNSLIEHVQTKNFAELQTLLSDVKFGRAPATKKTDEVDHDAIKKIISLRDATKKQHKGLLEKWCQRSAASFIADFEILHPQVEKLAEVVQTFMSAYQTEKKARSVLDFSDLEHYALELLGSVNDQGEFEPTEIAENYRQKYAEIYTDEYQDTNKVQETLLYLVAKPEGTSEGGNRFIVGDVKQSIYRFRLAEPELFIEKYNRYPVEPDTSGYRIDLSQNFRSRENIIDSTNALFSQIMDETFGEIAYDEAAELKRGANYKPRADDDIATEIVLIEGDYEATELEESMYLGTNHEKEADIVAQRIKEMIANEHEIFDLKKQTYRSIRYDDIVILARSMTQADIYERTFQKYELPIYATTNSGYFESIEVMTMMAVLKVIDNPYQDIPLAAVLRSPIVGLTEEELAKIRLADTKGNYYDALLVDASEESVYQAKVKLFIERLENWRQQAHQITTADLIWQIYEESHYYDYVGGLIGGRQRQANLRALYDRAHQYEQTSFRGLFRFIRFIDRLQIKGKDLGTAKAVGEHDNVVRMMTIHKSKGLEFPIVFVVGLGKGFNRQDINSSELVDKEFGFASNLVRLDTRTKQPTIAQYAFRSKQMRALQAEEMRILYVALTRAKEKLILIGSAKKLAKTIEKWATARQYSEVVLPEFMRASATSYLDWIGFAFSRDTSFTEQFPDYSGGHQCSFEHAPTIKWTTYTTLMKEREVKESAGNEWLEATHSMSPLKDVTISPAVSELLTYQYEAQAATRIPSKTSVTEVKRLMAEREMAGITTYSEQIAPISLERPRFLQTKKMKANEIGTAMHSVMQQVPLTEKPTSLSVQALLTDLVLKKTMKQEEADVINVPRVVHFFETFLGELTLTNKTRREVPFMYLINAKEIYETETAEQTIVQGIVDCLVETEDGLIIIDYKTDRIIGEWEKVSESYRKKYEVQINLYAEAIEAASARPVVAKYLYFFDGGHIAEL</sequence>
<evidence type="ECO:0000256" key="6">
    <source>
        <dbReference type="ARBA" id="ARBA00022839"/>
    </source>
</evidence>
<keyword evidence="2 13" id="KW-0547">Nucleotide-binding</keyword>
<evidence type="ECO:0000256" key="2">
    <source>
        <dbReference type="ARBA" id="ARBA00022741"/>
    </source>
</evidence>
<dbReference type="PROSITE" id="PS51198">
    <property type="entry name" value="UVRD_HELICASE_ATP_BIND"/>
    <property type="match status" value="1"/>
</dbReference>
<dbReference type="Pfam" id="PF13361">
    <property type="entry name" value="UvrD_C"/>
    <property type="match status" value="1"/>
</dbReference>
<evidence type="ECO:0000259" key="15">
    <source>
        <dbReference type="PROSITE" id="PS51198"/>
    </source>
</evidence>
<comment type="cofactor">
    <cofactor evidence="13">
        <name>Mg(2+)</name>
        <dbReference type="ChEBI" id="CHEBI:18420"/>
    </cofactor>
</comment>
<dbReference type="GO" id="GO:0043138">
    <property type="term" value="F:3'-5' DNA helicase activity"/>
    <property type="evidence" value="ECO:0007669"/>
    <property type="project" value="UniProtKB-UniRule"/>
</dbReference>
<evidence type="ECO:0000259" key="16">
    <source>
        <dbReference type="PROSITE" id="PS51217"/>
    </source>
</evidence>
<evidence type="ECO:0000256" key="4">
    <source>
        <dbReference type="ARBA" id="ARBA00022801"/>
    </source>
</evidence>
<dbReference type="CDD" id="cd17932">
    <property type="entry name" value="DEXQc_UvrD"/>
    <property type="match status" value="1"/>
</dbReference>
<evidence type="ECO:0000256" key="11">
    <source>
        <dbReference type="ARBA" id="ARBA00034617"/>
    </source>
</evidence>
<dbReference type="GO" id="GO:0008408">
    <property type="term" value="F:3'-5' exonuclease activity"/>
    <property type="evidence" value="ECO:0007669"/>
    <property type="project" value="UniProtKB-UniRule"/>
</dbReference>
<feature type="domain" description="UvrD-like helicase C-terminal" evidence="16">
    <location>
        <begin position="530"/>
        <end position="819"/>
    </location>
</feature>
<dbReference type="SUPFAM" id="SSF52980">
    <property type="entry name" value="Restriction endonuclease-like"/>
    <property type="match status" value="1"/>
</dbReference>
<evidence type="ECO:0000256" key="3">
    <source>
        <dbReference type="ARBA" id="ARBA00022763"/>
    </source>
</evidence>
<dbReference type="PANTHER" id="PTHR11070:SF48">
    <property type="entry name" value="ATP-DEPENDENT HELICASE_NUCLEASE SUBUNIT A"/>
    <property type="match status" value="1"/>
</dbReference>
<protein>
    <recommendedName>
        <fullName evidence="13">ATP-dependent helicase/nuclease subunit A</fullName>
        <ecNumber evidence="13">3.1.-.-</ecNumber>
        <ecNumber evidence="13">5.6.2.4</ecNumber>
    </recommendedName>
    <alternativeName>
        <fullName evidence="13">ATP-dependent helicase/nuclease AddA</fullName>
    </alternativeName>
    <alternativeName>
        <fullName evidence="13">DNA 3'-5' helicase AddA</fullName>
    </alternativeName>
</protein>
<dbReference type="InterPro" id="IPR014152">
    <property type="entry name" value="AddA"/>
</dbReference>
<accession>A0A291KE63</accession>
<dbReference type="EC" id="5.6.2.4" evidence="13"/>
<keyword evidence="1 13" id="KW-0540">Nuclease</keyword>
<name>A0A291KE63_BROTH</name>
<keyword evidence="9 13" id="KW-0234">DNA repair</keyword>
<feature type="binding site" evidence="14">
    <location>
        <begin position="45"/>
        <end position="52"/>
    </location>
    <ligand>
        <name>ATP</name>
        <dbReference type="ChEBI" id="CHEBI:30616"/>
    </ligand>
</feature>
<dbReference type="Proteomes" id="UP000243591">
    <property type="component" value="Chromosome"/>
</dbReference>
<dbReference type="AlphaFoldDB" id="A0A291KE63"/>
<dbReference type="InterPro" id="IPR011604">
    <property type="entry name" value="PDDEXK-like_dom_sf"/>
</dbReference>
<comment type="similarity">
    <text evidence="13">Belongs to the helicase family. AddA subfamily.</text>
</comment>
<dbReference type="InterPro" id="IPR011335">
    <property type="entry name" value="Restrct_endonuc-II-like"/>
</dbReference>
<evidence type="ECO:0000256" key="13">
    <source>
        <dbReference type="HAMAP-Rule" id="MF_01451"/>
    </source>
</evidence>
<evidence type="ECO:0000256" key="7">
    <source>
        <dbReference type="ARBA" id="ARBA00022840"/>
    </source>
</evidence>
<keyword evidence="18" id="KW-1185">Reference proteome</keyword>
<dbReference type="EC" id="3.1.-.-" evidence="13"/>
<dbReference type="GO" id="GO:0033202">
    <property type="term" value="C:DNA helicase complex"/>
    <property type="evidence" value="ECO:0007669"/>
    <property type="project" value="TreeGrafter"/>
</dbReference>
<dbReference type="InterPro" id="IPR014016">
    <property type="entry name" value="UvrD-like_ATP-bd"/>
</dbReference>
<dbReference type="SUPFAM" id="SSF52540">
    <property type="entry name" value="P-loop containing nucleoside triphosphate hydrolases"/>
    <property type="match status" value="1"/>
</dbReference>